<keyword evidence="1" id="KW-0285">Flavoprotein</keyword>
<keyword evidence="2" id="KW-0288">FMN</keyword>
<dbReference type="InterPro" id="IPR029039">
    <property type="entry name" value="Flavoprotein-like_sf"/>
</dbReference>
<organism evidence="5 6">
    <name type="scientific">Halobacillus naozhouensis</name>
    <dbReference type="NCBI Taxonomy" id="554880"/>
    <lineage>
        <taxon>Bacteria</taxon>
        <taxon>Bacillati</taxon>
        <taxon>Bacillota</taxon>
        <taxon>Bacilli</taxon>
        <taxon>Bacillales</taxon>
        <taxon>Bacillaceae</taxon>
        <taxon>Halobacillus</taxon>
    </lineage>
</organism>
<evidence type="ECO:0000313" key="5">
    <source>
        <dbReference type="EMBL" id="WFT75139.1"/>
    </source>
</evidence>
<dbReference type="Proteomes" id="UP001221597">
    <property type="component" value="Chromosome"/>
</dbReference>
<dbReference type="Pfam" id="PF03358">
    <property type="entry name" value="FMN_red"/>
    <property type="match status" value="1"/>
</dbReference>
<reference evidence="5 6" key="1">
    <citation type="submission" date="2023-04" db="EMBL/GenBank/DDBJ databases">
        <title>Genome sequence of Halobacillus naozhouensis KACC 21980.</title>
        <authorList>
            <person name="Kim S."/>
            <person name="Heo J."/>
            <person name="Kwon S.-W."/>
        </authorList>
    </citation>
    <scope>NUCLEOTIDE SEQUENCE [LARGE SCALE GENOMIC DNA]</scope>
    <source>
        <strain evidence="5 6">KCTC 13234</strain>
    </source>
</reference>
<evidence type="ECO:0000256" key="1">
    <source>
        <dbReference type="ARBA" id="ARBA00022630"/>
    </source>
</evidence>
<dbReference type="EC" id="1.-.-.-" evidence="5"/>
<accession>A0ABY8J0Q6</accession>
<proteinExistence type="predicted"/>
<dbReference type="GO" id="GO:0016491">
    <property type="term" value="F:oxidoreductase activity"/>
    <property type="evidence" value="ECO:0007669"/>
    <property type="project" value="UniProtKB-KW"/>
</dbReference>
<keyword evidence="6" id="KW-1185">Reference proteome</keyword>
<evidence type="ECO:0000259" key="4">
    <source>
        <dbReference type="Pfam" id="PF03358"/>
    </source>
</evidence>
<dbReference type="RefSeq" id="WP_283077108.1">
    <property type="nucleotide sequence ID" value="NZ_CP121671.1"/>
</dbReference>
<dbReference type="EMBL" id="CP121671">
    <property type="protein sequence ID" value="WFT75139.1"/>
    <property type="molecule type" value="Genomic_DNA"/>
</dbReference>
<protein>
    <submittedName>
        <fullName evidence="5">NAD(P)H-dependent oxidoreductase</fullName>
        <ecNumber evidence="5">1.-.-.-</ecNumber>
    </submittedName>
</protein>
<gene>
    <name evidence="5" type="ORF">P9989_01650</name>
</gene>
<dbReference type="InterPro" id="IPR005025">
    <property type="entry name" value="FMN_Rdtase-like_dom"/>
</dbReference>
<dbReference type="PANTHER" id="PTHR43408">
    <property type="entry name" value="FMN REDUCTASE (NADPH)"/>
    <property type="match status" value="1"/>
</dbReference>
<evidence type="ECO:0000313" key="6">
    <source>
        <dbReference type="Proteomes" id="UP001221597"/>
    </source>
</evidence>
<feature type="domain" description="NADPH-dependent FMN reductase-like" evidence="4">
    <location>
        <begin position="1"/>
        <end position="146"/>
    </location>
</feature>
<dbReference type="Gene3D" id="3.40.50.360">
    <property type="match status" value="1"/>
</dbReference>
<sequence length="196" mass="21598">MKVLGLSGSVTLSSKTWISVKRAIEAAKKAMPEAEAKLVHLGEYDTTLCDGRDPSLYEDDTKALIDLIVEADALIIGTPVYRASLTGALKNVFDLIPNDSLRGKAIGFIATGGSYHHYLVIDHQLNPLANYFRAHVIPGGVYVHNGHFSEGELVDEDVQSRLRKLGEAAVQLTDHLQNKDFEIQQPSIPRRKLHQT</sequence>
<evidence type="ECO:0000256" key="2">
    <source>
        <dbReference type="ARBA" id="ARBA00022643"/>
    </source>
</evidence>
<name>A0ABY8J0Q6_9BACI</name>
<dbReference type="SUPFAM" id="SSF52218">
    <property type="entry name" value="Flavoproteins"/>
    <property type="match status" value="1"/>
</dbReference>
<dbReference type="PANTHER" id="PTHR43408:SF2">
    <property type="entry name" value="FMN REDUCTASE (NADPH)"/>
    <property type="match status" value="1"/>
</dbReference>
<evidence type="ECO:0000256" key="3">
    <source>
        <dbReference type="ARBA" id="ARBA00023002"/>
    </source>
</evidence>
<dbReference type="InterPro" id="IPR051814">
    <property type="entry name" value="NAD(P)H-dep_FMN_reductase"/>
</dbReference>
<keyword evidence="3 5" id="KW-0560">Oxidoreductase</keyword>